<dbReference type="Gene3D" id="1.10.260.40">
    <property type="entry name" value="lambda repressor-like DNA-binding domains"/>
    <property type="match status" value="1"/>
</dbReference>
<organism evidence="2 3">
    <name type="scientific">Paenibacillus violae</name>
    <dbReference type="NCBI Taxonomy" id="3077234"/>
    <lineage>
        <taxon>Bacteria</taxon>
        <taxon>Bacillati</taxon>
        <taxon>Bacillota</taxon>
        <taxon>Bacilli</taxon>
        <taxon>Bacillales</taxon>
        <taxon>Paenibacillaceae</taxon>
        <taxon>Paenibacillus</taxon>
    </lineage>
</organism>
<gene>
    <name evidence="2" type="ORF">RQP52_03490</name>
</gene>
<comment type="caution">
    <text evidence="2">The sequence shown here is derived from an EMBL/GenBank/DDBJ whole genome shotgun (WGS) entry which is preliminary data.</text>
</comment>
<dbReference type="RefSeq" id="WP_315949488.1">
    <property type="nucleotide sequence ID" value="NZ_JAWCUD010000001.1"/>
</dbReference>
<accession>A0ABU3R7A2</accession>
<dbReference type="PROSITE" id="PS50943">
    <property type="entry name" value="HTH_CROC1"/>
    <property type="match status" value="1"/>
</dbReference>
<evidence type="ECO:0000259" key="1">
    <source>
        <dbReference type="PROSITE" id="PS50943"/>
    </source>
</evidence>
<dbReference type="InterPro" id="IPR010982">
    <property type="entry name" value="Lambda_DNA-bd_dom_sf"/>
</dbReference>
<evidence type="ECO:0000313" key="3">
    <source>
        <dbReference type="Proteomes" id="UP001260980"/>
    </source>
</evidence>
<dbReference type="Proteomes" id="UP001260980">
    <property type="component" value="Unassembled WGS sequence"/>
</dbReference>
<feature type="domain" description="HTH cro/C1-type" evidence="1">
    <location>
        <begin position="8"/>
        <end position="61"/>
    </location>
</feature>
<dbReference type="SMART" id="SM00530">
    <property type="entry name" value="HTH_XRE"/>
    <property type="match status" value="1"/>
</dbReference>
<dbReference type="CDD" id="cd00093">
    <property type="entry name" value="HTH_XRE"/>
    <property type="match status" value="1"/>
</dbReference>
<dbReference type="Pfam" id="PF01381">
    <property type="entry name" value="HTH_3"/>
    <property type="match status" value="1"/>
</dbReference>
<dbReference type="EMBL" id="JAWCUD010000001">
    <property type="protein sequence ID" value="MDU0200136.1"/>
    <property type="molecule type" value="Genomic_DNA"/>
</dbReference>
<proteinExistence type="predicted"/>
<dbReference type="SUPFAM" id="SSF47413">
    <property type="entry name" value="lambda repressor-like DNA-binding domains"/>
    <property type="match status" value="1"/>
</dbReference>
<evidence type="ECO:0000313" key="2">
    <source>
        <dbReference type="EMBL" id="MDU0200136.1"/>
    </source>
</evidence>
<keyword evidence="3" id="KW-1185">Reference proteome</keyword>
<sequence length="82" mass="9722">MAQKRHYFKNCRKQKGTQSKVAEDNNISTVYVRMIENGTFTPGRDLMFRLANYFEQPAEVLFPDYFDRLVNYAQSDKIIIYS</sequence>
<reference evidence="2 3" key="1">
    <citation type="submission" date="2023-10" db="EMBL/GenBank/DDBJ databases">
        <title>Paenibacillus strain PFR10 Genome sequencing and assembly.</title>
        <authorList>
            <person name="Kim I."/>
        </authorList>
    </citation>
    <scope>NUCLEOTIDE SEQUENCE [LARGE SCALE GENOMIC DNA]</scope>
    <source>
        <strain evidence="2 3">PFR10</strain>
    </source>
</reference>
<protein>
    <submittedName>
        <fullName evidence="2">Helix-turn-helix transcriptional regulator</fullName>
    </submittedName>
</protein>
<name>A0ABU3R7A2_9BACL</name>
<dbReference type="InterPro" id="IPR001387">
    <property type="entry name" value="Cro/C1-type_HTH"/>
</dbReference>